<protein>
    <submittedName>
        <fullName evidence="1">Uncharacterized protein</fullName>
    </submittedName>
</protein>
<proteinExistence type="predicted"/>
<name>A0ACB9QIZ4_9MYRT</name>
<dbReference type="EMBL" id="CM042885">
    <property type="protein sequence ID" value="KAI4366054.1"/>
    <property type="molecule type" value="Genomic_DNA"/>
</dbReference>
<keyword evidence="2" id="KW-1185">Reference proteome</keyword>
<dbReference type="Proteomes" id="UP001057402">
    <property type="component" value="Chromosome 6"/>
</dbReference>
<accession>A0ACB9QIZ4</accession>
<comment type="caution">
    <text evidence="1">The sequence shown here is derived from an EMBL/GenBank/DDBJ whole genome shotgun (WGS) entry which is preliminary data.</text>
</comment>
<evidence type="ECO:0000313" key="1">
    <source>
        <dbReference type="EMBL" id="KAI4366054.1"/>
    </source>
</evidence>
<reference evidence="2" key="1">
    <citation type="journal article" date="2023" name="Front. Plant Sci.">
        <title>Chromosomal-level genome assembly of Melastoma candidum provides insights into trichome evolution.</title>
        <authorList>
            <person name="Zhong Y."/>
            <person name="Wu W."/>
            <person name="Sun C."/>
            <person name="Zou P."/>
            <person name="Liu Y."/>
            <person name="Dai S."/>
            <person name="Zhou R."/>
        </authorList>
    </citation>
    <scope>NUCLEOTIDE SEQUENCE [LARGE SCALE GENOMIC DNA]</scope>
</reference>
<gene>
    <name evidence="1" type="ORF">MLD38_021977</name>
</gene>
<sequence length="69" mass="7921">MTMGEEVSGPAGPKVTRLLYFVGAGFITVLAINKWREWERQQQQQHHDQTLNDQSSNHLPKSVQKSTER</sequence>
<organism evidence="1 2">
    <name type="scientific">Melastoma candidum</name>
    <dbReference type="NCBI Taxonomy" id="119954"/>
    <lineage>
        <taxon>Eukaryota</taxon>
        <taxon>Viridiplantae</taxon>
        <taxon>Streptophyta</taxon>
        <taxon>Embryophyta</taxon>
        <taxon>Tracheophyta</taxon>
        <taxon>Spermatophyta</taxon>
        <taxon>Magnoliopsida</taxon>
        <taxon>eudicotyledons</taxon>
        <taxon>Gunneridae</taxon>
        <taxon>Pentapetalae</taxon>
        <taxon>rosids</taxon>
        <taxon>malvids</taxon>
        <taxon>Myrtales</taxon>
        <taxon>Melastomataceae</taxon>
        <taxon>Melastomatoideae</taxon>
        <taxon>Melastomateae</taxon>
        <taxon>Melastoma</taxon>
    </lineage>
</organism>
<evidence type="ECO:0000313" key="2">
    <source>
        <dbReference type="Proteomes" id="UP001057402"/>
    </source>
</evidence>